<dbReference type="EMBL" id="JAVHJS010000015">
    <property type="protein sequence ID" value="KAK2834457.1"/>
    <property type="molecule type" value="Genomic_DNA"/>
</dbReference>
<dbReference type="SUPFAM" id="SSF101912">
    <property type="entry name" value="Sema domain"/>
    <property type="match status" value="1"/>
</dbReference>
<feature type="domain" description="Ig-like" evidence="7">
    <location>
        <begin position="529"/>
        <end position="593"/>
    </location>
</feature>
<dbReference type="GO" id="GO:0030215">
    <property type="term" value="F:semaphorin receptor binding"/>
    <property type="evidence" value="ECO:0007669"/>
    <property type="project" value="InterPro"/>
</dbReference>
<dbReference type="InterPro" id="IPR016201">
    <property type="entry name" value="PSI"/>
</dbReference>
<dbReference type="Pfam" id="PF01403">
    <property type="entry name" value="Sema"/>
    <property type="match status" value="1"/>
</dbReference>
<dbReference type="GO" id="GO:0050727">
    <property type="term" value="P:regulation of inflammatory response"/>
    <property type="evidence" value="ECO:0007669"/>
    <property type="project" value="TreeGrafter"/>
</dbReference>
<dbReference type="FunFam" id="2.60.40.10:FF:001170">
    <property type="entry name" value="Sema domain, immunoglobulin domain (Ig), short basic domain, secreted, (Semaphorin) 3F"/>
    <property type="match status" value="1"/>
</dbReference>
<keyword evidence="4" id="KW-1015">Disulfide bond</keyword>
<reference evidence="9" key="1">
    <citation type="submission" date="2023-08" db="EMBL/GenBank/DDBJ databases">
        <title>Pelteobagrus vachellii genome.</title>
        <authorList>
            <person name="Liu H."/>
        </authorList>
    </citation>
    <scope>NUCLEOTIDE SEQUENCE</scope>
    <source>
        <strain evidence="9">PRFRI_2022a</strain>
        <tissue evidence="9">Muscle</tissue>
    </source>
</reference>
<keyword evidence="10" id="KW-1185">Reference proteome</keyword>
<dbReference type="FunFam" id="2.130.10.10:FF:000223">
    <property type="entry name" value="semaphorin-7A isoform X1"/>
    <property type="match status" value="1"/>
</dbReference>
<comment type="caution">
    <text evidence="9">The sequence shown here is derived from an EMBL/GenBank/DDBJ whole genome shotgun (WGS) entry which is preliminary data.</text>
</comment>
<proteinExistence type="inferred from homology"/>
<dbReference type="InterPro" id="IPR013783">
    <property type="entry name" value="Ig-like_fold"/>
</dbReference>
<dbReference type="PROSITE" id="PS50835">
    <property type="entry name" value="IG_LIKE"/>
    <property type="match status" value="1"/>
</dbReference>
<evidence type="ECO:0000256" key="3">
    <source>
        <dbReference type="ARBA" id="ARBA00023136"/>
    </source>
</evidence>
<keyword evidence="5" id="KW-0325">Glycoprotein</keyword>
<protein>
    <recommendedName>
        <fullName evidence="11">Semaphorin 7A</fullName>
    </recommendedName>
</protein>
<dbReference type="Gene3D" id="2.60.40.10">
    <property type="entry name" value="Immunoglobulins"/>
    <property type="match status" value="1"/>
</dbReference>
<dbReference type="InterPro" id="IPR036352">
    <property type="entry name" value="Semap_dom_sf"/>
</dbReference>
<evidence type="ECO:0000313" key="9">
    <source>
        <dbReference type="EMBL" id="KAK2834457.1"/>
    </source>
</evidence>
<dbReference type="GO" id="GO:0071526">
    <property type="term" value="P:semaphorin-plexin signaling pathway"/>
    <property type="evidence" value="ECO:0007669"/>
    <property type="project" value="TreeGrafter"/>
</dbReference>
<dbReference type="SUPFAM" id="SSF103575">
    <property type="entry name" value="Plexin repeat"/>
    <property type="match status" value="1"/>
</dbReference>
<dbReference type="Proteomes" id="UP001187315">
    <property type="component" value="Unassembled WGS sequence"/>
</dbReference>
<evidence type="ECO:0000313" key="10">
    <source>
        <dbReference type="Proteomes" id="UP001187315"/>
    </source>
</evidence>
<evidence type="ECO:0000256" key="1">
    <source>
        <dbReference type="ARBA" id="ARBA00004370"/>
    </source>
</evidence>
<dbReference type="GO" id="GO:0030335">
    <property type="term" value="P:positive regulation of cell migration"/>
    <property type="evidence" value="ECO:0007669"/>
    <property type="project" value="TreeGrafter"/>
</dbReference>
<dbReference type="InterPro" id="IPR027231">
    <property type="entry name" value="Semaphorin"/>
</dbReference>
<evidence type="ECO:0000256" key="4">
    <source>
        <dbReference type="ARBA" id="ARBA00023157"/>
    </source>
</evidence>
<comment type="caution">
    <text evidence="6">Lacks conserved residue(s) required for the propagation of feature annotation.</text>
</comment>
<dbReference type="SMART" id="SM00423">
    <property type="entry name" value="PSI"/>
    <property type="match status" value="1"/>
</dbReference>
<dbReference type="Pfam" id="PF01437">
    <property type="entry name" value="PSI"/>
    <property type="match status" value="1"/>
</dbReference>
<dbReference type="GO" id="GO:0045499">
    <property type="term" value="F:chemorepellent activity"/>
    <property type="evidence" value="ECO:0007669"/>
    <property type="project" value="TreeGrafter"/>
</dbReference>
<dbReference type="GO" id="GO:0005178">
    <property type="term" value="F:integrin binding"/>
    <property type="evidence" value="ECO:0007669"/>
    <property type="project" value="TreeGrafter"/>
</dbReference>
<dbReference type="GO" id="GO:0009897">
    <property type="term" value="C:external side of plasma membrane"/>
    <property type="evidence" value="ECO:0007669"/>
    <property type="project" value="TreeGrafter"/>
</dbReference>
<dbReference type="Gene3D" id="3.30.1680.10">
    <property type="entry name" value="ligand-binding face of the semaphorins, domain 2"/>
    <property type="match status" value="1"/>
</dbReference>
<feature type="domain" description="Sema" evidence="8">
    <location>
        <begin position="26"/>
        <end position="464"/>
    </location>
</feature>
<dbReference type="AlphaFoldDB" id="A0AA88MCI9"/>
<keyword evidence="3" id="KW-0472">Membrane</keyword>
<evidence type="ECO:0008006" key="11">
    <source>
        <dbReference type="Google" id="ProtNLM"/>
    </source>
</evidence>
<dbReference type="InterPro" id="IPR015943">
    <property type="entry name" value="WD40/YVTN_repeat-like_dom_sf"/>
</dbReference>
<dbReference type="GO" id="GO:0007229">
    <property type="term" value="P:integrin-mediated signaling pathway"/>
    <property type="evidence" value="ECO:0007669"/>
    <property type="project" value="TreeGrafter"/>
</dbReference>
<dbReference type="Gene3D" id="2.130.10.10">
    <property type="entry name" value="YVTN repeat-like/Quinoprotein amine dehydrogenase"/>
    <property type="match status" value="1"/>
</dbReference>
<dbReference type="PROSITE" id="PS51004">
    <property type="entry name" value="SEMA"/>
    <property type="match status" value="1"/>
</dbReference>
<dbReference type="SMART" id="SM00630">
    <property type="entry name" value="Sema"/>
    <property type="match status" value="1"/>
</dbReference>
<dbReference type="GO" id="GO:0001755">
    <property type="term" value="P:neural crest cell migration"/>
    <property type="evidence" value="ECO:0007669"/>
    <property type="project" value="TreeGrafter"/>
</dbReference>
<dbReference type="InterPro" id="IPR007110">
    <property type="entry name" value="Ig-like_dom"/>
</dbReference>
<evidence type="ECO:0000256" key="2">
    <source>
        <dbReference type="ARBA" id="ARBA00009492"/>
    </source>
</evidence>
<dbReference type="InterPro" id="IPR001627">
    <property type="entry name" value="Semap_dom"/>
</dbReference>
<comment type="subcellular location">
    <subcellularLocation>
        <location evidence="1">Membrane</location>
    </subcellularLocation>
</comment>
<evidence type="ECO:0000256" key="6">
    <source>
        <dbReference type="PROSITE-ProRule" id="PRU00352"/>
    </source>
</evidence>
<dbReference type="InterPro" id="IPR002165">
    <property type="entry name" value="Plexin_repeat"/>
</dbReference>
<evidence type="ECO:0000259" key="8">
    <source>
        <dbReference type="PROSITE" id="PS51004"/>
    </source>
</evidence>
<organism evidence="9 10">
    <name type="scientific">Tachysurus vachellii</name>
    <name type="common">Darkbarbel catfish</name>
    <name type="synonym">Pelteobagrus vachellii</name>
    <dbReference type="NCBI Taxonomy" id="175792"/>
    <lineage>
        <taxon>Eukaryota</taxon>
        <taxon>Metazoa</taxon>
        <taxon>Chordata</taxon>
        <taxon>Craniata</taxon>
        <taxon>Vertebrata</taxon>
        <taxon>Euteleostomi</taxon>
        <taxon>Actinopterygii</taxon>
        <taxon>Neopterygii</taxon>
        <taxon>Teleostei</taxon>
        <taxon>Ostariophysi</taxon>
        <taxon>Siluriformes</taxon>
        <taxon>Bagridae</taxon>
        <taxon>Tachysurus</taxon>
    </lineage>
</organism>
<evidence type="ECO:0000256" key="5">
    <source>
        <dbReference type="ARBA" id="ARBA00023180"/>
    </source>
</evidence>
<evidence type="ECO:0000259" key="7">
    <source>
        <dbReference type="PROSITE" id="PS50835"/>
    </source>
</evidence>
<comment type="similarity">
    <text evidence="2">Belongs to the semaphorin family.</text>
</comment>
<accession>A0AA88MCI9</accession>
<gene>
    <name evidence="9" type="ORF">Q7C36_015158</name>
</gene>
<sequence length="643" mass="72901">MVTVTEMKLVYQALLCSSCFLSVFCWMSIPRLTLREDNQSNHLHYSKHVNHTVFCLRNGSESLLLGKLNDVLEVNDVGVVKNLNLNLTDNFGGSCHGSSCENDITVIEEFQDWLFVCATNGKQPKCWKLDSRIINGSSVVVESIDGIGISPYTYSQNSLSLVVDGDIYAAAPLYSDGTSLQFRRHSRIQNNLWMYDPWITEPTFISAFMARRPGDPQNEKIYVLFREKNSDISPEADPWISRVARVCKVDQGGPKRIFQNIWTTFLKARLVCAIPGESLYFNRLQDIFVLHSDNWKESRVYALFSSSWNATAVCIYSLDELDGVFEHSSFKGYNEEIPNPRPGTCVSDSRSLPNPPILIVKNHPEMTDWIHPIQKHVPFYTSNKNYTKIAVDSVHASDGEMYNVLLLATDTGKIHKILEHDSKAFIISETSLCNGSAPVLSMKLHSKKRKLFVGYPGKMSVLDLQNCHVYNTSCEDCVLARDPYCAWTENGCTSQIKGGIQNIATGEPQICSRYSALKRPKRDVTFSYPAPPIVHTVPNGFPFYLSCPIDSHHATYSWKHRDNQRSIPCQRTQSDCLHLIPDIHEHDYGMYNCVSREHNYDKIIKVYKLHAPAKPQSLSKAFKLTAQKEWLLAIFIALLFSVQ</sequence>
<dbReference type="GO" id="GO:0007411">
    <property type="term" value="P:axon guidance"/>
    <property type="evidence" value="ECO:0007669"/>
    <property type="project" value="TreeGrafter"/>
</dbReference>
<dbReference type="InterPro" id="IPR036179">
    <property type="entry name" value="Ig-like_dom_sf"/>
</dbReference>
<name>A0AA88MCI9_TACVA</name>
<dbReference type="PANTHER" id="PTHR11036">
    <property type="entry name" value="SEMAPHORIN"/>
    <property type="match status" value="1"/>
</dbReference>
<dbReference type="SUPFAM" id="SSF48726">
    <property type="entry name" value="Immunoglobulin"/>
    <property type="match status" value="1"/>
</dbReference>
<dbReference type="PANTHER" id="PTHR11036:SF80">
    <property type="entry name" value="SEMAPHORIN-7A"/>
    <property type="match status" value="1"/>
</dbReference>